<name>A0A8S1AVU2_ARCPL</name>
<organism evidence="2 3">
    <name type="scientific">Arctia plantaginis</name>
    <name type="common">Wood tiger moth</name>
    <name type="synonym">Phalaena plantaginis</name>
    <dbReference type="NCBI Taxonomy" id="874455"/>
    <lineage>
        <taxon>Eukaryota</taxon>
        <taxon>Metazoa</taxon>
        <taxon>Ecdysozoa</taxon>
        <taxon>Arthropoda</taxon>
        <taxon>Hexapoda</taxon>
        <taxon>Insecta</taxon>
        <taxon>Pterygota</taxon>
        <taxon>Neoptera</taxon>
        <taxon>Endopterygota</taxon>
        <taxon>Lepidoptera</taxon>
        <taxon>Glossata</taxon>
        <taxon>Ditrysia</taxon>
        <taxon>Noctuoidea</taxon>
        <taxon>Erebidae</taxon>
        <taxon>Arctiinae</taxon>
        <taxon>Arctia</taxon>
    </lineage>
</organism>
<gene>
    <name evidence="2" type="ORF">APLA_LOCUS12840</name>
</gene>
<evidence type="ECO:0000313" key="3">
    <source>
        <dbReference type="Proteomes" id="UP000494256"/>
    </source>
</evidence>
<keyword evidence="1" id="KW-0472">Membrane</keyword>
<dbReference type="Proteomes" id="UP000494256">
    <property type="component" value="Unassembled WGS sequence"/>
</dbReference>
<reference evidence="2 3" key="1">
    <citation type="submission" date="2020-04" db="EMBL/GenBank/DDBJ databases">
        <authorList>
            <person name="Wallbank WR R."/>
            <person name="Pardo Diaz C."/>
            <person name="Kozak K."/>
            <person name="Martin S."/>
            <person name="Jiggins C."/>
            <person name="Moest M."/>
            <person name="Warren A I."/>
            <person name="Byers J.R.P. K."/>
            <person name="Montejo-Kovacevich G."/>
            <person name="Yen C E."/>
        </authorList>
    </citation>
    <scope>NUCLEOTIDE SEQUENCE [LARGE SCALE GENOMIC DNA]</scope>
</reference>
<evidence type="ECO:0000256" key="1">
    <source>
        <dbReference type="SAM" id="Phobius"/>
    </source>
</evidence>
<keyword evidence="1" id="KW-0812">Transmembrane</keyword>
<comment type="caution">
    <text evidence="2">The sequence shown here is derived from an EMBL/GenBank/DDBJ whole genome shotgun (WGS) entry which is preliminary data.</text>
</comment>
<evidence type="ECO:0000313" key="2">
    <source>
        <dbReference type="EMBL" id="CAB3249384.1"/>
    </source>
</evidence>
<protein>
    <submittedName>
        <fullName evidence="2">Uncharacterized protein</fullName>
    </submittedName>
</protein>
<accession>A0A8S1AVU2</accession>
<dbReference type="EMBL" id="CADEBD010000344">
    <property type="protein sequence ID" value="CAB3249384.1"/>
    <property type="molecule type" value="Genomic_DNA"/>
</dbReference>
<keyword evidence="1" id="KW-1133">Transmembrane helix</keyword>
<feature type="transmembrane region" description="Helical" evidence="1">
    <location>
        <begin position="93"/>
        <end position="111"/>
    </location>
</feature>
<dbReference type="AlphaFoldDB" id="A0A8S1AVU2"/>
<proteinExistence type="predicted"/>
<sequence>MIVARVADRHSLIGNVTREGDTRELRRGGRGRVVARPPLLEGDTTINAARSFHRALARCQRFRSSCSDRTHGRPRRGPSAPQGCRVTRDVITYLYYITYCFCTKMFIFTTLSKKNF</sequence>